<evidence type="ECO:0000313" key="5">
    <source>
        <dbReference type="Proteomes" id="UP000009047"/>
    </source>
</evidence>
<evidence type="ECO:0000313" key="4">
    <source>
        <dbReference type="EMBL" id="ADK85683.1"/>
    </source>
</evidence>
<dbReference type="SUPFAM" id="SSF52540">
    <property type="entry name" value="P-loop containing nucleoside triphosphate hydrolases"/>
    <property type="match status" value="1"/>
</dbReference>
<dbReference type="AlphaFoldDB" id="E1QJE0"/>
<dbReference type="EMBL" id="CP002085">
    <property type="protein sequence ID" value="ADK85683.1"/>
    <property type="molecule type" value="Genomic_DNA"/>
</dbReference>
<dbReference type="InterPro" id="IPR025501">
    <property type="entry name" value="MinD_FleN"/>
</dbReference>
<dbReference type="GO" id="GO:0005524">
    <property type="term" value="F:ATP binding"/>
    <property type="evidence" value="ECO:0007669"/>
    <property type="project" value="UniProtKB-KW"/>
</dbReference>
<dbReference type="KEGG" id="dbr:Deba_2321"/>
<dbReference type="InterPro" id="IPR050625">
    <property type="entry name" value="ParA/MinD_ATPase"/>
</dbReference>
<accession>E1QJE0</accession>
<dbReference type="STRING" id="644282.Deba_2321"/>
<dbReference type="InterPro" id="IPR033756">
    <property type="entry name" value="YlxH/NBP35"/>
</dbReference>
<name>E1QJE0_DESB2</name>
<feature type="region of interest" description="Disordered" evidence="3">
    <location>
        <begin position="1"/>
        <end position="25"/>
    </location>
</feature>
<gene>
    <name evidence="4" type="ordered locus">Deba_2321</name>
</gene>
<dbReference type="RefSeq" id="WP_013259122.1">
    <property type="nucleotide sequence ID" value="NC_014365.1"/>
</dbReference>
<sequence>MDQATSLRRMAERPRQGASSAPPLRTMAITSGKGGVGKTNITVNLALCLARLGRKVLIIDADLGLANVDIVLGLNPQYTIRDVIHGDKTLDEVILEGPGGVQILPATSGVAEMTSLTKDEKMMLLQVFDSYQLRADTVIIDTAAGINDTVLYFNSAAQERIVVATGEPTSLTDAYALIKVMYTTYQEKRFRLLVNNVKDAAEAKQVYRKLAAAADHFLDGLAIDYVGHLPTDLAVHKAVMQQRPVVEAFPTAEISRAFAGLAKEMLERPSQETDGNIKFFWRRLVAMS</sequence>
<dbReference type="PANTHER" id="PTHR43384:SF4">
    <property type="entry name" value="CELLULOSE BIOSYNTHESIS PROTEIN BCSQ-RELATED"/>
    <property type="match status" value="1"/>
</dbReference>
<dbReference type="eggNOG" id="COG0455">
    <property type="taxonomic scope" value="Bacteria"/>
</dbReference>
<protein>
    <submittedName>
        <fullName evidence="4">Cobyrinic acid ac-diamide synthase</fullName>
    </submittedName>
</protein>
<proteinExistence type="predicted"/>
<dbReference type="Pfam" id="PF10609">
    <property type="entry name" value="ParA"/>
    <property type="match status" value="1"/>
</dbReference>
<dbReference type="GO" id="GO:0051782">
    <property type="term" value="P:negative regulation of cell division"/>
    <property type="evidence" value="ECO:0007669"/>
    <property type="project" value="TreeGrafter"/>
</dbReference>
<dbReference type="PANTHER" id="PTHR43384">
    <property type="entry name" value="SEPTUM SITE-DETERMINING PROTEIN MIND HOMOLOG, CHLOROPLASTIC-RELATED"/>
    <property type="match status" value="1"/>
</dbReference>
<evidence type="ECO:0000256" key="3">
    <source>
        <dbReference type="SAM" id="MobiDB-lite"/>
    </source>
</evidence>
<dbReference type="GO" id="GO:0016887">
    <property type="term" value="F:ATP hydrolysis activity"/>
    <property type="evidence" value="ECO:0007669"/>
    <property type="project" value="TreeGrafter"/>
</dbReference>
<keyword evidence="5" id="KW-1185">Reference proteome</keyword>
<dbReference type="InterPro" id="IPR027417">
    <property type="entry name" value="P-loop_NTPase"/>
</dbReference>
<dbReference type="Proteomes" id="UP000009047">
    <property type="component" value="Chromosome"/>
</dbReference>
<keyword evidence="2" id="KW-0067">ATP-binding</keyword>
<dbReference type="CDD" id="cd02038">
    <property type="entry name" value="FlhG-like"/>
    <property type="match status" value="1"/>
</dbReference>
<dbReference type="InterPro" id="IPR033875">
    <property type="entry name" value="FlhG"/>
</dbReference>
<keyword evidence="1" id="KW-0547">Nucleotide-binding</keyword>
<dbReference type="GO" id="GO:0005829">
    <property type="term" value="C:cytosol"/>
    <property type="evidence" value="ECO:0007669"/>
    <property type="project" value="TreeGrafter"/>
</dbReference>
<evidence type="ECO:0000256" key="1">
    <source>
        <dbReference type="ARBA" id="ARBA00022741"/>
    </source>
</evidence>
<dbReference type="PIRSF" id="PIRSF003092">
    <property type="entry name" value="MinD"/>
    <property type="match status" value="1"/>
</dbReference>
<reference evidence="4 5" key="1">
    <citation type="journal article" date="2010" name="Stand. Genomic Sci.">
        <title>Complete genome sequence of Desulfarculus baarsii type strain (2st14).</title>
        <authorList>
            <person name="Sun H."/>
            <person name="Spring S."/>
            <person name="Lapidus A."/>
            <person name="Davenport K."/>
            <person name="Del Rio T.G."/>
            <person name="Tice H."/>
            <person name="Nolan M."/>
            <person name="Copeland A."/>
            <person name="Cheng J.F."/>
            <person name="Lucas S."/>
            <person name="Tapia R."/>
            <person name="Goodwin L."/>
            <person name="Pitluck S."/>
            <person name="Ivanova N."/>
            <person name="Pagani I."/>
            <person name="Mavromatis K."/>
            <person name="Ovchinnikova G."/>
            <person name="Pati A."/>
            <person name="Chen A."/>
            <person name="Palaniappan K."/>
            <person name="Hauser L."/>
            <person name="Chang Y.J."/>
            <person name="Jeffries C.D."/>
            <person name="Detter J.C."/>
            <person name="Han C."/>
            <person name="Rohde M."/>
            <person name="Brambilla E."/>
            <person name="Goker M."/>
            <person name="Woyke T."/>
            <person name="Bristow J."/>
            <person name="Eisen J.A."/>
            <person name="Markowitz V."/>
            <person name="Hugenholtz P."/>
            <person name="Kyrpides N.C."/>
            <person name="Klenk H.P."/>
            <person name="Land M."/>
        </authorList>
    </citation>
    <scope>NUCLEOTIDE SEQUENCE [LARGE SCALE GENOMIC DNA]</scope>
    <source>
        <strain evidence="5">ATCC 33931 / DSM 2075 / LMG 7858 / VKM B-1802 / 2st14</strain>
    </source>
</reference>
<evidence type="ECO:0000256" key="2">
    <source>
        <dbReference type="ARBA" id="ARBA00022840"/>
    </source>
</evidence>
<dbReference type="HOGENOM" id="CLU_037612_0_0_7"/>
<organism evidence="4 5">
    <name type="scientific">Desulfarculus baarsii (strain ATCC 33931 / DSM 2075 / LMG 7858 / VKM B-1802 / 2st14)</name>
    <dbReference type="NCBI Taxonomy" id="644282"/>
    <lineage>
        <taxon>Bacteria</taxon>
        <taxon>Pseudomonadati</taxon>
        <taxon>Thermodesulfobacteriota</taxon>
        <taxon>Desulfarculia</taxon>
        <taxon>Desulfarculales</taxon>
        <taxon>Desulfarculaceae</taxon>
        <taxon>Desulfarculus</taxon>
    </lineage>
</organism>
<dbReference type="Gene3D" id="3.40.50.300">
    <property type="entry name" value="P-loop containing nucleotide triphosphate hydrolases"/>
    <property type="match status" value="1"/>
</dbReference>
<dbReference type="GO" id="GO:0009898">
    <property type="term" value="C:cytoplasmic side of plasma membrane"/>
    <property type="evidence" value="ECO:0007669"/>
    <property type="project" value="TreeGrafter"/>
</dbReference>